<gene>
    <name evidence="1" type="ORF">CcaverHIS019_0303040</name>
</gene>
<dbReference type="AlphaFoldDB" id="A0AA48I2X0"/>
<evidence type="ECO:0000313" key="2">
    <source>
        <dbReference type="Proteomes" id="UP001233271"/>
    </source>
</evidence>
<proteinExistence type="predicted"/>
<sequence length="207" mass="22313">MLHPDYTAGDAELHSADGVVFLVDRVRLSQASPALRTLESPVRLPAPAQTLAPFLRAALGGDPFTTDLLASRDSLLLLQTYGCNTALRAAVTELKVRLMDGAACPVQVFVLAAHLRDLDLCRTAIVYGDVPQRATAVYEDVFYDSDDEASSDGPSSPTISTDPANVLAHLETIPHEYRTAMSAAWNSSSDPRDRGNSFVRHMCLSAN</sequence>
<dbReference type="EMBL" id="AP028214">
    <property type="protein sequence ID" value="BEI90234.1"/>
    <property type="molecule type" value="Genomic_DNA"/>
</dbReference>
<keyword evidence="2" id="KW-1185">Reference proteome</keyword>
<dbReference type="KEGG" id="ccac:CcaHIS019_0303040"/>
<organism evidence="1 2">
    <name type="scientific">Cutaneotrichosporon cavernicola</name>
    <dbReference type="NCBI Taxonomy" id="279322"/>
    <lineage>
        <taxon>Eukaryota</taxon>
        <taxon>Fungi</taxon>
        <taxon>Dikarya</taxon>
        <taxon>Basidiomycota</taxon>
        <taxon>Agaricomycotina</taxon>
        <taxon>Tremellomycetes</taxon>
        <taxon>Trichosporonales</taxon>
        <taxon>Trichosporonaceae</taxon>
        <taxon>Cutaneotrichosporon</taxon>
    </lineage>
</organism>
<name>A0AA48I2X0_9TREE</name>
<evidence type="ECO:0000313" key="1">
    <source>
        <dbReference type="EMBL" id="BEI90234.1"/>
    </source>
</evidence>
<accession>A0AA48I2X0</accession>
<protein>
    <submittedName>
        <fullName evidence="1">Uncharacterized protein</fullName>
    </submittedName>
</protein>
<reference evidence="1" key="1">
    <citation type="journal article" date="2023" name="BMC Genomics">
        <title>Chromosome-level genome assemblies of Cutaneotrichosporon spp. (Trichosporonales, Basidiomycota) reveal imbalanced evolution between nucleotide sequences and chromosome synteny.</title>
        <authorList>
            <person name="Kobayashi Y."/>
            <person name="Kayamori A."/>
            <person name="Aoki K."/>
            <person name="Shiwa Y."/>
            <person name="Matsutani M."/>
            <person name="Fujita N."/>
            <person name="Sugita T."/>
            <person name="Iwasaki W."/>
            <person name="Tanaka N."/>
            <person name="Takashima M."/>
        </authorList>
    </citation>
    <scope>NUCLEOTIDE SEQUENCE</scope>
    <source>
        <strain evidence="1">HIS019</strain>
    </source>
</reference>
<dbReference type="Proteomes" id="UP001233271">
    <property type="component" value="Chromosome 3"/>
</dbReference>
<dbReference type="GeneID" id="85494104"/>
<dbReference type="RefSeq" id="XP_060455499.1">
    <property type="nucleotide sequence ID" value="XM_060598735.1"/>
</dbReference>